<dbReference type="InParanoid" id="A0A672SSA1"/>
<proteinExistence type="predicted"/>
<dbReference type="Proteomes" id="UP000472262">
    <property type="component" value="Unassembled WGS sequence"/>
</dbReference>
<reference evidence="1" key="1">
    <citation type="submission" date="2025-08" db="UniProtKB">
        <authorList>
            <consortium name="Ensembl"/>
        </authorList>
    </citation>
    <scope>IDENTIFICATION</scope>
</reference>
<reference evidence="1" key="2">
    <citation type="submission" date="2025-09" db="UniProtKB">
        <authorList>
            <consortium name="Ensembl"/>
        </authorList>
    </citation>
    <scope>IDENTIFICATION</scope>
</reference>
<dbReference type="Ensembl" id="ENSSGRT00000111260.1">
    <property type="protein sequence ID" value="ENSSGRP00000104671.1"/>
    <property type="gene ID" value="ENSSGRG00000051852.1"/>
</dbReference>
<protein>
    <submittedName>
        <fullName evidence="1">Uncharacterized protein</fullName>
    </submittedName>
</protein>
<organism evidence="1 2">
    <name type="scientific">Sinocyclocheilus grahami</name>
    <name type="common">Dianchi golden-line fish</name>
    <name type="synonym">Barbus grahami</name>
    <dbReference type="NCBI Taxonomy" id="75366"/>
    <lineage>
        <taxon>Eukaryota</taxon>
        <taxon>Metazoa</taxon>
        <taxon>Chordata</taxon>
        <taxon>Craniata</taxon>
        <taxon>Vertebrata</taxon>
        <taxon>Euteleostomi</taxon>
        <taxon>Actinopterygii</taxon>
        <taxon>Neopterygii</taxon>
        <taxon>Teleostei</taxon>
        <taxon>Ostariophysi</taxon>
        <taxon>Cypriniformes</taxon>
        <taxon>Cyprinidae</taxon>
        <taxon>Cyprininae</taxon>
        <taxon>Sinocyclocheilus</taxon>
    </lineage>
</organism>
<name>A0A672SSA1_SINGR</name>
<evidence type="ECO:0000313" key="1">
    <source>
        <dbReference type="Ensembl" id="ENSSGRP00000104671.1"/>
    </source>
</evidence>
<keyword evidence="2" id="KW-1185">Reference proteome</keyword>
<sequence>MSWQQYLFTNFLWIITWQSISGTLSIELSFRKKLTKSNECMSLLTVCPPNNLNSFV</sequence>
<evidence type="ECO:0000313" key="2">
    <source>
        <dbReference type="Proteomes" id="UP000472262"/>
    </source>
</evidence>
<dbReference type="AlphaFoldDB" id="A0A672SSA1"/>
<accession>A0A672SSA1</accession>